<dbReference type="PANTHER" id="PTHR24171">
    <property type="entry name" value="ANKYRIN REPEAT DOMAIN-CONTAINING PROTEIN 39-RELATED"/>
    <property type="match status" value="1"/>
</dbReference>
<reference evidence="4 5" key="1">
    <citation type="journal article" date="2016" name="Nat. Commun.">
        <title>Ectomycorrhizal ecology is imprinted in the genome of the dominant symbiotic fungus Cenococcum geophilum.</title>
        <authorList>
            <consortium name="DOE Joint Genome Institute"/>
            <person name="Peter M."/>
            <person name="Kohler A."/>
            <person name="Ohm R.A."/>
            <person name="Kuo A."/>
            <person name="Krutzmann J."/>
            <person name="Morin E."/>
            <person name="Arend M."/>
            <person name="Barry K.W."/>
            <person name="Binder M."/>
            <person name="Choi C."/>
            <person name="Clum A."/>
            <person name="Copeland A."/>
            <person name="Grisel N."/>
            <person name="Haridas S."/>
            <person name="Kipfer T."/>
            <person name="LaButti K."/>
            <person name="Lindquist E."/>
            <person name="Lipzen A."/>
            <person name="Maire R."/>
            <person name="Meier B."/>
            <person name="Mihaltcheva S."/>
            <person name="Molinier V."/>
            <person name="Murat C."/>
            <person name="Poggeler S."/>
            <person name="Quandt C.A."/>
            <person name="Sperisen C."/>
            <person name="Tritt A."/>
            <person name="Tisserant E."/>
            <person name="Crous P.W."/>
            <person name="Henrissat B."/>
            <person name="Nehls U."/>
            <person name="Egli S."/>
            <person name="Spatafora J.W."/>
            <person name="Grigoriev I.V."/>
            <person name="Martin F.M."/>
        </authorList>
    </citation>
    <scope>NUCLEOTIDE SEQUENCE [LARGE SCALE GENOMIC DNA]</scope>
    <source>
        <strain evidence="4 5">CBS 459.81</strain>
    </source>
</reference>
<feature type="repeat" description="ANK" evidence="3">
    <location>
        <begin position="35"/>
        <end position="68"/>
    </location>
</feature>
<keyword evidence="1" id="KW-0677">Repeat</keyword>
<name>A0A8E2E2H6_9PEZI</name>
<dbReference type="EMBL" id="KV745255">
    <property type="protein sequence ID" value="OCK75973.1"/>
    <property type="molecule type" value="Genomic_DNA"/>
</dbReference>
<organism evidence="4 5">
    <name type="scientific">Lepidopterella palustris CBS 459.81</name>
    <dbReference type="NCBI Taxonomy" id="1314670"/>
    <lineage>
        <taxon>Eukaryota</taxon>
        <taxon>Fungi</taxon>
        <taxon>Dikarya</taxon>
        <taxon>Ascomycota</taxon>
        <taxon>Pezizomycotina</taxon>
        <taxon>Dothideomycetes</taxon>
        <taxon>Pleosporomycetidae</taxon>
        <taxon>Mytilinidiales</taxon>
        <taxon>Argynnaceae</taxon>
        <taxon>Lepidopterella</taxon>
    </lineage>
</organism>
<dbReference type="InterPro" id="IPR036770">
    <property type="entry name" value="Ankyrin_rpt-contain_sf"/>
</dbReference>
<feature type="non-terminal residue" evidence="4">
    <location>
        <position position="1"/>
    </location>
</feature>
<evidence type="ECO:0008006" key="6">
    <source>
        <dbReference type="Google" id="ProtNLM"/>
    </source>
</evidence>
<dbReference type="GO" id="GO:0004842">
    <property type="term" value="F:ubiquitin-protein transferase activity"/>
    <property type="evidence" value="ECO:0007669"/>
    <property type="project" value="TreeGrafter"/>
</dbReference>
<dbReference type="PANTHER" id="PTHR24171:SF8">
    <property type="entry name" value="BRCA1-ASSOCIATED RING DOMAIN PROTEIN 1"/>
    <property type="match status" value="1"/>
</dbReference>
<dbReference type="InterPro" id="IPR002110">
    <property type="entry name" value="Ankyrin_rpt"/>
</dbReference>
<keyword evidence="2 3" id="KW-0040">ANK repeat</keyword>
<dbReference type="Gene3D" id="1.25.40.20">
    <property type="entry name" value="Ankyrin repeat-containing domain"/>
    <property type="match status" value="1"/>
</dbReference>
<dbReference type="GO" id="GO:0085020">
    <property type="term" value="P:protein K6-linked ubiquitination"/>
    <property type="evidence" value="ECO:0007669"/>
    <property type="project" value="TreeGrafter"/>
</dbReference>
<dbReference type="Pfam" id="PF12796">
    <property type="entry name" value="Ank_2"/>
    <property type="match status" value="1"/>
</dbReference>
<evidence type="ECO:0000313" key="5">
    <source>
        <dbReference type="Proteomes" id="UP000250266"/>
    </source>
</evidence>
<evidence type="ECO:0000313" key="4">
    <source>
        <dbReference type="EMBL" id="OCK75973.1"/>
    </source>
</evidence>
<evidence type="ECO:0000256" key="2">
    <source>
        <dbReference type="ARBA" id="ARBA00023043"/>
    </source>
</evidence>
<dbReference type="AlphaFoldDB" id="A0A8E2E2H6"/>
<dbReference type="Proteomes" id="UP000250266">
    <property type="component" value="Unassembled WGS sequence"/>
</dbReference>
<evidence type="ECO:0000256" key="1">
    <source>
        <dbReference type="ARBA" id="ARBA00022737"/>
    </source>
</evidence>
<evidence type="ECO:0000256" key="3">
    <source>
        <dbReference type="PROSITE-ProRule" id="PRU00023"/>
    </source>
</evidence>
<dbReference type="PROSITE" id="PS50088">
    <property type="entry name" value="ANK_REPEAT"/>
    <property type="match status" value="1"/>
</dbReference>
<dbReference type="OrthoDB" id="194358at2759"/>
<dbReference type="SUPFAM" id="SSF48403">
    <property type="entry name" value="Ankyrin repeat"/>
    <property type="match status" value="1"/>
</dbReference>
<proteinExistence type="predicted"/>
<keyword evidence="5" id="KW-1185">Reference proteome</keyword>
<protein>
    <recommendedName>
        <fullName evidence="6">Ankyrin</fullName>
    </recommendedName>
</protein>
<dbReference type="SMART" id="SM00248">
    <property type="entry name" value="ANK"/>
    <property type="match status" value="2"/>
</dbReference>
<accession>A0A8E2E2H6</accession>
<gene>
    <name evidence="4" type="ORF">K432DRAFT_307403</name>
</gene>
<sequence length="73" mass="7863">WIKVAQLYNAAKGGQLYTIRQLLREGVDPDLKNIRGVTPLWQAASNGHSAVIHALLASGVADVNTRDQVGQTP</sequence>